<dbReference type="PANTHER" id="PTHR43330:SF27">
    <property type="entry name" value="METHIONINE AMINOPEPTIDASE"/>
    <property type="match status" value="1"/>
</dbReference>
<comment type="function">
    <text evidence="1 6">Removes the N-terminal methionine from nascent proteins. The N-terminal methionine is often cleaved when the second residue in the primary sequence is small and uncharged (Met-Ala-, Cys, Gly, Pro, Ser, Thr, or Val). Requires deformylation of the N(alpha)-formylated initiator methionine before it can be hydrolyzed.</text>
</comment>
<dbReference type="OrthoDB" id="9802055at2"/>
<dbReference type="GO" id="GO:0005829">
    <property type="term" value="C:cytosol"/>
    <property type="evidence" value="ECO:0007669"/>
    <property type="project" value="TreeGrafter"/>
</dbReference>
<dbReference type="EMBL" id="CP036525">
    <property type="protein sequence ID" value="QDT04748.1"/>
    <property type="molecule type" value="Genomic_DNA"/>
</dbReference>
<feature type="binding site" evidence="6">
    <location>
        <position position="180"/>
    </location>
    <ligand>
        <name>substrate</name>
    </ligand>
</feature>
<dbReference type="PRINTS" id="PR00599">
    <property type="entry name" value="MAPEPTIDASE"/>
</dbReference>
<keyword evidence="4 6" id="KW-0479">Metal-binding</keyword>
<accession>A0A517NCG6</accession>
<dbReference type="CDD" id="cd01086">
    <property type="entry name" value="MetAP1"/>
    <property type="match status" value="1"/>
</dbReference>
<feature type="binding site" evidence="6">
    <location>
        <position position="99"/>
    </location>
    <ligand>
        <name>a divalent metal cation</name>
        <dbReference type="ChEBI" id="CHEBI:60240"/>
        <label>1</label>
    </ligand>
</feature>
<comment type="cofactor">
    <cofactor evidence="6">
        <name>Co(2+)</name>
        <dbReference type="ChEBI" id="CHEBI:48828"/>
    </cofactor>
    <cofactor evidence="6">
        <name>Zn(2+)</name>
        <dbReference type="ChEBI" id="CHEBI:29105"/>
    </cofactor>
    <cofactor evidence="6">
        <name>Mn(2+)</name>
        <dbReference type="ChEBI" id="CHEBI:29035"/>
    </cofactor>
    <cofactor evidence="6">
        <name>Fe(2+)</name>
        <dbReference type="ChEBI" id="CHEBI:29033"/>
    </cofactor>
    <text evidence="6">Binds 2 divalent metal cations per subunit. Has a high-affinity and a low affinity metal-binding site. The true nature of the physiological cofactor is under debate. The enzyme is active with cobalt, zinc, manganese or divalent iron ions. Most likely, methionine aminopeptidases function as mononuclear Fe(2+)-metalloproteases under physiological conditions, and the catalytically relevant metal-binding site has been assigned to the histidine-containing high-affinity site.</text>
</comment>
<dbReference type="AlphaFoldDB" id="A0A517NCG6"/>
<gene>
    <name evidence="6 10" type="primary">map</name>
    <name evidence="10" type="ORF">K227x_31430</name>
</gene>
<evidence type="ECO:0000313" key="10">
    <source>
        <dbReference type="EMBL" id="QDT04748.1"/>
    </source>
</evidence>
<feature type="binding site" evidence="6">
    <location>
        <position position="110"/>
    </location>
    <ligand>
        <name>a divalent metal cation</name>
        <dbReference type="ChEBI" id="CHEBI:60240"/>
        <label>1</label>
    </ligand>
</feature>
<sequence length="283" mass="31543">MLKKQKKLILTTEQQDAMRRAGRVNARLLDYIRPHVTAGISTRQIDEMIHGWTIDNGHVPATLGYQNYPKSCCTSINDVICHGIPDEYVLQDGDIINVDITTIVDGWHGDQSETFLIGDVSEERRAVTQCAFDCLYLAIEALTPGCRVSTIGETVVPEAHRRGFTVVREYVGHGLGLQFHLDPSVPHFPNRQSRIDRLYPGMCFTVEPMINAGSRYTRSDKDDGWTVRTKDGRASAQFEHSLLMTEDGPEILTLTEDGPRRGHQFESNSGSRSTGDANVEPAS</sequence>
<keyword evidence="5 6" id="KW-0378">Hydrolase</keyword>
<dbReference type="Pfam" id="PF00557">
    <property type="entry name" value="Peptidase_M24"/>
    <property type="match status" value="1"/>
</dbReference>
<dbReference type="InterPro" id="IPR036005">
    <property type="entry name" value="Creatinase/aminopeptidase-like"/>
</dbReference>
<keyword evidence="3 6" id="KW-0645">Protease</keyword>
<dbReference type="Proteomes" id="UP000318538">
    <property type="component" value="Chromosome"/>
</dbReference>
<feature type="binding site" evidence="6">
    <location>
        <position position="239"/>
    </location>
    <ligand>
        <name>a divalent metal cation</name>
        <dbReference type="ChEBI" id="CHEBI:60240"/>
        <label>1</label>
    </ligand>
</feature>
<dbReference type="GO" id="GO:0070006">
    <property type="term" value="F:metalloaminopeptidase activity"/>
    <property type="evidence" value="ECO:0007669"/>
    <property type="project" value="UniProtKB-UniRule"/>
</dbReference>
<dbReference type="NCBIfam" id="TIGR00500">
    <property type="entry name" value="met_pdase_I"/>
    <property type="match status" value="1"/>
</dbReference>
<evidence type="ECO:0000256" key="4">
    <source>
        <dbReference type="ARBA" id="ARBA00022723"/>
    </source>
</evidence>
<organism evidence="10 11">
    <name type="scientific">Rubripirellula lacrimiformis</name>
    <dbReference type="NCBI Taxonomy" id="1930273"/>
    <lineage>
        <taxon>Bacteria</taxon>
        <taxon>Pseudomonadati</taxon>
        <taxon>Planctomycetota</taxon>
        <taxon>Planctomycetia</taxon>
        <taxon>Pirellulales</taxon>
        <taxon>Pirellulaceae</taxon>
        <taxon>Rubripirellula</taxon>
    </lineage>
</organism>
<evidence type="ECO:0000256" key="2">
    <source>
        <dbReference type="ARBA" id="ARBA00022438"/>
    </source>
</evidence>
<dbReference type="SUPFAM" id="SSF55920">
    <property type="entry name" value="Creatinase/aminopeptidase"/>
    <property type="match status" value="1"/>
</dbReference>
<dbReference type="GO" id="GO:0006508">
    <property type="term" value="P:proteolysis"/>
    <property type="evidence" value="ECO:0007669"/>
    <property type="project" value="UniProtKB-KW"/>
</dbReference>
<evidence type="ECO:0000256" key="1">
    <source>
        <dbReference type="ARBA" id="ARBA00002521"/>
    </source>
</evidence>
<evidence type="ECO:0000256" key="6">
    <source>
        <dbReference type="HAMAP-Rule" id="MF_01974"/>
    </source>
</evidence>
<feature type="region of interest" description="Disordered" evidence="8">
    <location>
        <begin position="247"/>
        <end position="283"/>
    </location>
</feature>
<proteinExistence type="inferred from homology"/>
<comment type="similarity">
    <text evidence="6">Belongs to the peptidase M24A family. Methionine aminopeptidase type 1 subfamily.</text>
</comment>
<keyword evidence="11" id="KW-1185">Reference proteome</keyword>
<evidence type="ECO:0000259" key="9">
    <source>
        <dbReference type="Pfam" id="PF00557"/>
    </source>
</evidence>
<feature type="binding site" evidence="6">
    <location>
        <position position="173"/>
    </location>
    <ligand>
        <name>a divalent metal cation</name>
        <dbReference type="ChEBI" id="CHEBI:60240"/>
        <label>2</label>
        <note>catalytic</note>
    </ligand>
</feature>
<dbReference type="GO" id="GO:0046872">
    <property type="term" value="F:metal ion binding"/>
    <property type="evidence" value="ECO:0007669"/>
    <property type="project" value="UniProtKB-UniRule"/>
</dbReference>
<dbReference type="InterPro" id="IPR002467">
    <property type="entry name" value="Pept_M24A_MAP1"/>
</dbReference>
<reference evidence="10 11" key="1">
    <citation type="submission" date="2019-02" db="EMBL/GenBank/DDBJ databases">
        <title>Deep-cultivation of Planctomycetes and their phenomic and genomic characterization uncovers novel biology.</title>
        <authorList>
            <person name="Wiegand S."/>
            <person name="Jogler M."/>
            <person name="Boedeker C."/>
            <person name="Pinto D."/>
            <person name="Vollmers J."/>
            <person name="Rivas-Marin E."/>
            <person name="Kohn T."/>
            <person name="Peeters S.H."/>
            <person name="Heuer A."/>
            <person name="Rast P."/>
            <person name="Oberbeckmann S."/>
            <person name="Bunk B."/>
            <person name="Jeske O."/>
            <person name="Meyerdierks A."/>
            <person name="Storesund J.E."/>
            <person name="Kallscheuer N."/>
            <person name="Luecker S."/>
            <person name="Lage O.M."/>
            <person name="Pohl T."/>
            <person name="Merkel B.J."/>
            <person name="Hornburger P."/>
            <person name="Mueller R.-W."/>
            <person name="Bruemmer F."/>
            <person name="Labrenz M."/>
            <person name="Spormann A.M."/>
            <person name="Op den Camp H."/>
            <person name="Overmann J."/>
            <person name="Amann R."/>
            <person name="Jetten M.S.M."/>
            <person name="Mascher T."/>
            <person name="Medema M.H."/>
            <person name="Devos D.P."/>
            <person name="Kaster A.-K."/>
            <person name="Ovreas L."/>
            <person name="Rohde M."/>
            <person name="Galperin M.Y."/>
            <person name="Jogler C."/>
        </authorList>
    </citation>
    <scope>NUCLEOTIDE SEQUENCE [LARGE SCALE GENOMIC DNA]</scope>
    <source>
        <strain evidence="10 11">K22_7</strain>
    </source>
</reference>
<dbReference type="PROSITE" id="PS00680">
    <property type="entry name" value="MAP_1"/>
    <property type="match status" value="1"/>
</dbReference>
<feature type="compositionally biased region" description="Polar residues" evidence="8">
    <location>
        <begin position="265"/>
        <end position="276"/>
    </location>
</feature>
<evidence type="ECO:0000256" key="5">
    <source>
        <dbReference type="ARBA" id="ARBA00022801"/>
    </source>
</evidence>
<feature type="binding site" evidence="6">
    <location>
        <position position="239"/>
    </location>
    <ligand>
        <name>a divalent metal cation</name>
        <dbReference type="ChEBI" id="CHEBI:60240"/>
        <label>2</label>
        <note>catalytic</note>
    </ligand>
</feature>
<dbReference type="EC" id="3.4.11.18" evidence="6 7"/>
<feature type="binding site" evidence="6">
    <location>
        <position position="110"/>
    </location>
    <ligand>
        <name>a divalent metal cation</name>
        <dbReference type="ChEBI" id="CHEBI:60240"/>
        <label>2</label>
        <note>catalytic</note>
    </ligand>
</feature>
<evidence type="ECO:0000256" key="7">
    <source>
        <dbReference type="RuleBase" id="RU003653"/>
    </source>
</evidence>
<dbReference type="KEGG" id="rlc:K227x_31430"/>
<name>A0A517NCG6_9BACT</name>
<comment type="subunit">
    <text evidence="6">Monomer.</text>
</comment>
<keyword evidence="2 6" id="KW-0031">Aminopeptidase</keyword>
<dbReference type="Gene3D" id="3.90.230.10">
    <property type="entry name" value="Creatinase/methionine aminopeptidase superfamily"/>
    <property type="match status" value="1"/>
</dbReference>
<feature type="binding site" evidence="6">
    <location>
        <position position="82"/>
    </location>
    <ligand>
        <name>substrate</name>
    </ligand>
</feature>
<feature type="binding site" evidence="6">
    <location>
        <position position="207"/>
    </location>
    <ligand>
        <name>a divalent metal cation</name>
        <dbReference type="ChEBI" id="CHEBI:60240"/>
        <label>2</label>
        <note>catalytic</note>
    </ligand>
</feature>
<dbReference type="HAMAP" id="MF_01974">
    <property type="entry name" value="MetAP_1"/>
    <property type="match status" value="1"/>
</dbReference>
<dbReference type="InterPro" id="IPR001714">
    <property type="entry name" value="Pept_M24_MAP"/>
</dbReference>
<dbReference type="GO" id="GO:0004239">
    <property type="term" value="F:initiator methionyl aminopeptidase activity"/>
    <property type="evidence" value="ECO:0007669"/>
    <property type="project" value="UniProtKB-UniRule"/>
</dbReference>
<dbReference type="InterPro" id="IPR000994">
    <property type="entry name" value="Pept_M24"/>
</dbReference>
<protein>
    <recommendedName>
        <fullName evidence="6 7">Methionine aminopeptidase</fullName>
        <shortName evidence="6">MAP</shortName>
        <shortName evidence="6">MetAP</shortName>
        <ecNumber evidence="6 7">3.4.11.18</ecNumber>
    </recommendedName>
    <alternativeName>
        <fullName evidence="6">Peptidase M</fullName>
    </alternativeName>
</protein>
<evidence type="ECO:0000313" key="11">
    <source>
        <dbReference type="Proteomes" id="UP000318538"/>
    </source>
</evidence>
<feature type="domain" description="Peptidase M24" evidence="9">
    <location>
        <begin position="17"/>
        <end position="246"/>
    </location>
</feature>
<evidence type="ECO:0000256" key="3">
    <source>
        <dbReference type="ARBA" id="ARBA00022670"/>
    </source>
</evidence>
<evidence type="ECO:0000256" key="8">
    <source>
        <dbReference type="SAM" id="MobiDB-lite"/>
    </source>
</evidence>
<comment type="catalytic activity">
    <reaction evidence="6 7">
        <text>Release of N-terminal amino acids, preferentially methionine, from peptides and arylamides.</text>
        <dbReference type="EC" id="3.4.11.18"/>
    </reaction>
</comment>
<dbReference type="RefSeq" id="WP_145170524.1">
    <property type="nucleotide sequence ID" value="NZ_CP036525.1"/>
</dbReference>
<dbReference type="PANTHER" id="PTHR43330">
    <property type="entry name" value="METHIONINE AMINOPEPTIDASE"/>
    <property type="match status" value="1"/>
</dbReference>